<evidence type="ECO:0000313" key="2">
    <source>
        <dbReference type="Proteomes" id="UP000184749"/>
    </source>
</evidence>
<proteinExistence type="predicted"/>
<sequence length="129" mass="14179">MPLSHKLLRDSRLLIPASSIYSPSSKEGAHGSGFADREDGGICRINPRNRRPAVCRRLHRDRRCPGTMVFRPPGEGPVALPESVKILGWGTAFVVVTGDSPDCVRRPYASGVLMVLRFRKSGCLAWRPA</sequence>
<dbReference type="Proteomes" id="UP000184749">
    <property type="component" value="Chromosome"/>
</dbReference>
<accession>A0A1L5NIB9</accession>
<dbReference type="AlphaFoldDB" id="A0A1L5NIB9"/>
<evidence type="ECO:0000313" key="1">
    <source>
        <dbReference type="EMBL" id="APO67653.1"/>
    </source>
</evidence>
<organism evidence="1 2">
    <name type="scientific">Rhizobium gallicum</name>
    <dbReference type="NCBI Taxonomy" id="56730"/>
    <lineage>
        <taxon>Bacteria</taxon>
        <taxon>Pseudomonadati</taxon>
        <taxon>Pseudomonadota</taxon>
        <taxon>Alphaproteobacteria</taxon>
        <taxon>Hyphomicrobiales</taxon>
        <taxon>Rhizobiaceae</taxon>
        <taxon>Rhizobium/Agrobacterium group</taxon>
        <taxon>Rhizobium</taxon>
    </lineage>
</organism>
<protein>
    <submittedName>
        <fullName evidence="1">Uncharacterized protein</fullName>
    </submittedName>
</protein>
<gene>
    <name evidence="1" type="ORF">IE4872_CH02036</name>
</gene>
<name>A0A1L5NIB9_9HYPH</name>
<dbReference type="EMBL" id="CP017101">
    <property type="protein sequence ID" value="APO67653.1"/>
    <property type="molecule type" value="Genomic_DNA"/>
</dbReference>
<reference evidence="1 2" key="1">
    <citation type="submission" date="2016-09" db="EMBL/GenBank/DDBJ databases">
        <title>The complete genome sequences of Rhizobium gallicum, symbiovars gallicum and phaseoli, symbionts associated to common bean (Phaseolus vulgaris).</title>
        <authorList>
            <person name="Bustos P."/>
            <person name="Santamaria R.I."/>
            <person name="Perez-Carrascal O.M."/>
            <person name="Juarez S."/>
            <person name="Lozano L."/>
            <person name="Martinez-Flores I."/>
            <person name="Martinez-Romero E."/>
            <person name="Cevallos M."/>
            <person name="Romero D."/>
            <person name="Davila G."/>
            <person name="Gonzalez V."/>
        </authorList>
    </citation>
    <scope>NUCLEOTIDE SEQUENCE [LARGE SCALE GENOMIC DNA]</scope>
    <source>
        <strain evidence="1 2">IE4872</strain>
    </source>
</reference>